<dbReference type="GO" id="GO:0006084">
    <property type="term" value="P:acetyl-CoA metabolic process"/>
    <property type="evidence" value="ECO:0007669"/>
    <property type="project" value="InterPro"/>
</dbReference>
<keyword evidence="14" id="KW-1185">Reference proteome</keyword>
<evidence type="ECO:0000256" key="5">
    <source>
        <dbReference type="ARBA" id="ARBA00022955"/>
    </source>
</evidence>
<protein>
    <recommendedName>
        <fullName evidence="3 11">Hydroxymethylglutaryl-CoA synthase</fullName>
        <shortName evidence="11">HMG-CoA synthase</shortName>
        <ecNumber evidence="3 11">2.3.3.10</ecNumber>
    </recommendedName>
    <alternativeName>
        <fullName evidence="11">3-hydroxy-3-methylglutaryl coenzyme A synthase</fullName>
    </alternativeName>
</protein>
<sequence>MTSRNTSATDVGILALEFYCPSQYVDQDELEKFDKVSTGKYTIGLGQKRMSFCTDVEDVNSLSLTVFHRLLEKHNIDPKLIGCVQVGTESVIDKSKSVSTVLMQILESSENSDVSGVDNINACFGGTQALINAVNYVYSPFWDGRLAVVVMADIASYDRGPARCTGGAGALALLIGPDAPIVLDTVFAFHKTHVYDFYKPKGDSEYPVVDGKLSIDCYTDALDKCFLLYREKFFKKYGKFPSLDSFAGICFHAPYCKLVQKSLARLHCLDLLVGDDAGPTNSCWNIFCFSSKIDDYEYRRVEKAMLEQSTTMFAKKTQPSLFLAEQVGNMYTSSLYGGLISLLVNKPLYQLVGKQVLMFSYGSGSVAGMFNLCLSADQAEGSKLTTMINQLSESVLDYVSNQRTVQTPEIFSQWMQIREDAYGKEFGTRTFYTTL</sequence>
<keyword evidence="11" id="KW-1207">Sterol metabolism</keyword>
<dbReference type="OMA" id="DDAYNWI"/>
<dbReference type="CDD" id="cd00827">
    <property type="entry name" value="init_cond_enzymes"/>
    <property type="match status" value="1"/>
</dbReference>
<feature type="binding site" evidence="10">
    <location>
        <position position="214"/>
    </location>
    <ligand>
        <name>CoA</name>
        <dbReference type="ChEBI" id="CHEBI:57287"/>
    </ligand>
</feature>
<dbReference type="AlphaFoldDB" id="A0A915KNM5"/>
<dbReference type="InterPro" id="IPR013746">
    <property type="entry name" value="HMG_CoA_synt_C_dom"/>
</dbReference>
<feature type="binding site" evidence="10">
    <location>
        <position position="257"/>
    </location>
    <ligand>
        <name>CoA</name>
        <dbReference type="ChEBI" id="CHEBI:57287"/>
    </ligand>
</feature>
<dbReference type="PANTHER" id="PTHR43323">
    <property type="entry name" value="3-HYDROXY-3-METHYLGLUTARYL COENZYME A SYNTHASE"/>
    <property type="match status" value="1"/>
</dbReference>
<comment type="catalytic activity">
    <reaction evidence="7">
        <text>acetoacetyl-CoA + acetyl-CoA + H2O = (3S)-3-hydroxy-3-methylglutaryl-CoA + CoA + H(+)</text>
        <dbReference type="Rhea" id="RHEA:10188"/>
        <dbReference type="ChEBI" id="CHEBI:15377"/>
        <dbReference type="ChEBI" id="CHEBI:15378"/>
        <dbReference type="ChEBI" id="CHEBI:43074"/>
        <dbReference type="ChEBI" id="CHEBI:57286"/>
        <dbReference type="ChEBI" id="CHEBI:57287"/>
        <dbReference type="ChEBI" id="CHEBI:57288"/>
        <dbReference type="EC" id="2.3.3.10"/>
    </reaction>
    <physiologicalReaction direction="left-to-right" evidence="7">
        <dbReference type="Rhea" id="RHEA:10189"/>
    </physiologicalReaction>
</comment>
<keyword evidence="5 11" id="KW-0752">Steroid biosynthesis</keyword>
<comment type="function">
    <text evidence="8">This enzyme condenses acetyl-CoA with acetoacetyl-CoA to form HMG-CoA, which is the substrate for HMG-CoA reductase.</text>
</comment>
<dbReference type="InterPro" id="IPR010122">
    <property type="entry name" value="HMG_CoA_synthase_euk"/>
</dbReference>
<evidence type="ECO:0000256" key="8">
    <source>
        <dbReference type="ARBA" id="ARBA00056639"/>
    </source>
</evidence>
<keyword evidence="11" id="KW-0443">Lipid metabolism</keyword>
<evidence type="ECO:0000259" key="12">
    <source>
        <dbReference type="Pfam" id="PF01154"/>
    </source>
</evidence>
<evidence type="ECO:0000259" key="13">
    <source>
        <dbReference type="Pfam" id="PF08540"/>
    </source>
</evidence>
<dbReference type="FunFam" id="3.40.47.10:FF:000008">
    <property type="entry name" value="3-hydroxy-3-methylglutaryl coenzyme A synthase"/>
    <property type="match status" value="1"/>
</dbReference>
<evidence type="ECO:0000256" key="4">
    <source>
        <dbReference type="ARBA" id="ARBA00022679"/>
    </source>
</evidence>
<feature type="domain" description="Hydroxymethylglutaryl-coenzyme A synthase N-terminal" evidence="12">
    <location>
        <begin position="9"/>
        <end position="180"/>
    </location>
</feature>
<dbReference type="Pfam" id="PF01154">
    <property type="entry name" value="HMG_CoA_synt_N"/>
    <property type="match status" value="1"/>
</dbReference>
<keyword evidence="6 11" id="KW-0756">Sterol biosynthesis</keyword>
<feature type="active site" description="Proton donor/acceptor" evidence="9">
    <location>
        <position position="89"/>
    </location>
</feature>
<evidence type="ECO:0000256" key="7">
    <source>
        <dbReference type="ARBA" id="ARBA00049887"/>
    </source>
</evidence>
<dbReference type="Gene3D" id="3.40.47.10">
    <property type="match status" value="1"/>
</dbReference>
<evidence type="ECO:0000256" key="11">
    <source>
        <dbReference type="RuleBase" id="RU364071"/>
    </source>
</evidence>
<keyword evidence="4 11" id="KW-0808">Transferase</keyword>
<dbReference type="GO" id="GO:0016126">
    <property type="term" value="P:sterol biosynthetic process"/>
    <property type="evidence" value="ECO:0007669"/>
    <property type="project" value="UniProtKB-KW"/>
</dbReference>
<evidence type="ECO:0000256" key="6">
    <source>
        <dbReference type="ARBA" id="ARBA00023011"/>
    </source>
</evidence>
<dbReference type="InterPro" id="IPR013528">
    <property type="entry name" value="HMG_CoA_synth_N"/>
</dbReference>
<feature type="binding site" evidence="10">
    <location>
        <position position="261"/>
    </location>
    <ligand>
        <name>CoA</name>
        <dbReference type="ChEBI" id="CHEBI:57287"/>
    </ligand>
</feature>
<proteinExistence type="inferred from homology"/>
<dbReference type="PANTHER" id="PTHR43323:SF2">
    <property type="entry name" value="HYDROXYMETHYLGLUTARYL-COA SYNTHASE"/>
    <property type="match status" value="1"/>
</dbReference>
<evidence type="ECO:0000256" key="9">
    <source>
        <dbReference type="PIRSR" id="PIRSR610122-1"/>
    </source>
</evidence>
<organism evidence="14 15">
    <name type="scientific">Romanomermis culicivorax</name>
    <name type="common">Nematode worm</name>
    <dbReference type="NCBI Taxonomy" id="13658"/>
    <lineage>
        <taxon>Eukaryota</taxon>
        <taxon>Metazoa</taxon>
        <taxon>Ecdysozoa</taxon>
        <taxon>Nematoda</taxon>
        <taxon>Enoplea</taxon>
        <taxon>Dorylaimia</taxon>
        <taxon>Mermithida</taxon>
        <taxon>Mermithoidea</taxon>
        <taxon>Mermithidae</taxon>
        <taxon>Romanomermis</taxon>
    </lineage>
</organism>
<dbReference type="SUPFAM" id="SSF53901">
    <property type="entry name" value="Thiolase-like"/>
    <property type="match status" value="2"/>
</dbReference>
<evidence type="ECO:0000256" key="1">
    <source>
        <dbReference type="ARBA" id="ARBA00005218"/>
    </source>
</evidence>
<evidence type="ECO:0000256" key="10">
    <source>
        <dbReference type="PIRSR" id="PIRSR610122-2"/>
    </source>
</evidence>
<dbReference type="InterPro" id="IPR016039">
    <property type="entry name" value="Thiolase-like"/>
</dbReference>
<evidence type="ECO:0000256" key="3">
    <source>
        <dbReference type="ARBA" id="ARBA00012978"/>
    </source>
</evidence>
<name>A0A915KNM5_ROMCU</name>
<feature type="active site" description="Acyl-thioester intermediate" evidence="9">
    <location>
        <position position="123"/>
    </location>
</feature>
<dbReference type="GO" id="GO:0004421">
    <property type="term" value="F:hydroxymethylglutaryl-CoA synthase activity"/>
    <property type="evidence" value="ECO:0007669"/>
    <property type="project" value="UniProtKB-EC"/>
</dbReference>
<accession>A0A915KNM5</accession>
<dbReference type="Pfam" id="PF08540">
    <property type="entry name" value="HMG_CoA_synt_C"/>
    <property type="match status" value="1"/>
</dbReference>
<comment type="pathway">
    <text evidence="1 11">Metabolic intermediate biosynthesis; (R)-mevalonate biosynthesis; (R)-mevalonate from acetyl-CoA: step 2/3.</text>
</comment>
<feature type="domain" description="Hydroxymethylglutaryl-coenzyme A synthase C-terminal" evidence="13">
    <location>
        <begin position="181"/>
        <end position="424"/>
    </location>
</feature>
<feature type="active site" description="Proton donor/acceptor" evidence="9">
    <location>
        <position position="252"/>
    </location>
</feature>
<dbReference type="GO" id="GO:0010142">
    <property type="term" value="P:farnesyl diphosphate biosynthetic process, mevalonate pathway"/>
    <property type="evidence" value="ECO:0007669"/>
    <property type="project" value="InterPro"/>
</dbReference>
<dbReference type="Proteomes" id="UP000887565">
    <property type="component" value="Unplaced"/>
</dbReference>
<comment type="similarity">
    <text evidence="2 11">Belongs to the thiolase-like superfamily. HMG-CoA synthase family.</text>
</comment>
<keyword evidence="11" id="KW-0753">Steroid metabolism</keyword>
<evidence type="ECO:0000313" key="14">
    <source>
        <dbReference type="Proteomes" id="UP000887565"/>
    </source>
</evidence>
<reference evidence="15" key="1">
    <citation type="submission" date="2022-11" db="UniProtKB">
        <authorList>
            <consortium name="WormBaseParasite"/>
        </authorList>
    </citation>
    <scope>IDENTIFICATION</scope>
</reference>
<evidence type="ECO:0000256" key="2">
    <source>
        <dbReference type="ARBA" id="ARBA00007061"/>
    </source>
</evidence>
<evidence type="ECO:0000313" key="15">
    <source>
        <dbReference type="WBParaSite" id="nRc.2.0.1.t40054-RA"/>
    </source>
</evidence>
<dbReference type="NCBIfam" id="TIGR01833">
    <property type="entry name" value="HMG-CoA-S_euk"/>
    <property type="match status" value="1"/>
</dbReference>
<dbReference type="WBParaSite" id="nRc.2.0.1.t40054-RA">
    <property type="protein sequence ID" value="nRc.2.0.1.t40054-RA"/>
    <property type="gene ID" value="nRc.2.0.1.g40054"/>
</dbReference>
<keyword evidence="11" id="KW-0444">Lipid biosynthesis</keyword>
<dbReference type="EC" id="2.3.3.10" evidence="3 11"/>
<comment type="function">
    <text evidence="11">Catalyzes the condensation of acetyl-CoA with acetoacetyl-CoA to form HMG-CoA.</text>
</comment>